<dbReference type="GO" id="GO:0070402">
    <property type="term" value="F:NADPH binding"/>
    <property type="evidence" value="ECO:0007669"/>
    <property type="project" value="TreeGrafter"/>
</dbReference>
<sequence length="338" mass="34359">MKAVIARAPGGPEALTVVERPVPVPGPGDVLIRVAAAGVNRPDLMQRSGALPAPAGAGDVLGLEVSGTIVATGEGVDPALQGQAVMALLKAGGYAEHALAKASHCLPVPDGLTPAEAAVLPEGLFTIWHNLFDRGALKRGETVLIEGGASGIGTLALQLAQARGARVIVTAGGAAKCAHLSTIGATAIDYRSDDLVDTVLRLTDGRGVDVVLDILGGEAVNRHLACMAPGGRHIGLSFMTGMIAPVDLGLLMRKGLWLSSSTLRPKSDAEKDAIAGEVREHLLPLIGPGKVRPVLSRSFPLVEAAAAHALLEAGDNVGKIVLLPQDAAHESGASPLVP</sequence>
<keyword evidence="1" id="KW-0521">NADP</keyword>
<dbReference type="SUPFAM" id="SSF50129">
    <property type="entry name" value="GroES-like"/>
    <property type="match status" value="1"/>
</dbReference>
<dbReference type="NCBIfam" id="TIGR02824">
    <property type="entry name" value="quinone_pig3"/>
    <property type="match status" value="1"/>
</dbReference>
<proteinExistence type="predicted"/>
<dbReference type="InterPro" id="IPR011032">
    <property type="entry name" value="GroES-like_sf"/>
</dbReference>
<dbReference type="Pfam" id="PF08240">
    <property type="entry name" value="ADH_N"/>
    <property type="match status" value="1"/>
</dbReference>
<protein>
    <submittedName>
        <fullName evidence="4">Quinone oxidoreductase</fullName>
    </submittedName>
</protein>
<dbReference type="InterPro" id="IPR020843">
    <property type="entry name" value="ER"/>
</dbReference>
<dbReference type="AlphaFoldDB" id="A0A0P0Z0M8"/>
<evidence type="ECO:0000256" key="1">
    <source>
        <dbReference type="ARBA" id="ARBA00022857"/>
    </source>
</evidence>
<accession>A0A0P0Z0M8</accession>
<dbReference type="EMBL" id="LC066375">
    <property type="protein sequence ID" value="BAT27453.1"/>
    <property type="molecule type" value="Genomic_DNA"/>
</dbReference>
<dbReference type="Pfam" id="PF13602">
    <property type="entry name" value="ADH_zinc_N_2"/>
    <property type="match status" value="1"/>
</dbReference>
<name>A0A0P0Z0M8_9HYPH</name>
<evidence type="ECO:0000259" key="3">
    <source>
        <dbReference type="SMART" id="SM00829"/>
    </source>
</evidence>
<dbReference type="CDD" id="cd05276">
    <property type="entry name" value="p53_inducible_oxidoreductase"/>
    <property type="match status" value="1"/>
</dbReference>
<evidence type="ECO:0000256" key="2">
    <source>
        <dbReference type="ARBA" id="ARBA00023002"/>
    </source>
</evidence>
<keyword evidence="2" id="KW-0560">Oxidoreductase</keyword>
<dbReference type="PANTHER" id="PTHR48106:SF18">
    <property type="entry name" value="QUINONE OXIDOREDUCTASE PIG3"/>
    <property type="match status" value="1"/>
</dbReference>
<evidence type="ECO:0000313" key="4">
    <source>
        <dbReference type="EMBL" id="BAT27453.1"/>
    </source>
</evidence>
<dbReference type="Gene3D" id="3.90.180.10">
    <property type="entry name" value="Medium-chain alcohol dehydrogenases, catalytic domain"/>
    <property type="match status" value="1"/>
</dbReference>
<dbReference type="RefSeq" id="WP_244490836.1">
    <property type="nucleotide sequence ID" value="NZ_BBWR01000012.1"/>
</dbReference>
<dbReference type="InterPro" id="IPR013154">
    <property type="entry name" value="ADH-like_N"/>
</dbReference>
<dbReference type="GO" id="GO:0016651">
    <property type="term" value="F:oxidoreductase activity, acting on NAD(P)H"/>
    <property type="evidence" value="ECO:0007669"/>
    <property type="project" value="TreeGrafter"/>
</dbReference>
<dbReference type="SMART" id="SM00829">
    <property type="entry name" value="PKS_ER"/>
    <property type="match status" value="1"/>
</dbReference>
<organism evidence="4">
    <name type="scientific">Aureimonas frigidaquae</name>
    <dbReference type="NCBI Taxonomy" id="424757"/>
    <lineage>
        <taxon>Bacteria</taxon>
        <taxon>Pseudomonadati</taxon>
        <taxon>Pseudomonadota</taxon>
        <taxon>Alphaproteobacteria</taxon>
        <taxon>Hyphomicrobiales</taxon>
        <taxon>Aurantimonadaceae</taxon>
        <taxon>Aureimonas</taxon>
    </lineage>
</organism>
<reference evidence="4" key="1">
    <citation type="journal article" date="2015" name="Proc. Natl. Acad. Sci. U.S.A.">
        <title>Bacterial clade with the ribosomal RNA operon on a small plasmid rather than the chromosome.</title>
        <authorList>
            <person name="Anda M."/>
            <person name="Ohtsubo Y."/>
            <person name="Okubo T."/>
            <person name="Sugawara M."/>
            <person name="Nagata Y."/>
            <person name="Tsuda M."/>
            <person name="Minamisawa K."/>
            <person name="Mitsui H."/>
        </authorList>
    </citation>
    <scope>NUCLEOTIDE SEQUENCE</scope>
    <source>
        <strain evidence="4">JCM 14755</strain>
    </source>
</reference>
<dbReference type="InterPro" id="IPR014189">
    <property type="entry name" value="Quinone_OxRdtase_PIG3"/>
</dbReference>
<dbReference type="Gene3D" id="3.40.50.720">
    <property type="entry name" value="NAD(P)-binding Rossmann-like Domain"/>
    <property type="match status" value="1"/>
</dbReference>
<dbReference type="InterPro" id="IPR036291">
    <property type="entry name" value="NAD(P)-bd_dom_sf"/>
</dbReference>
<dbReference type="SUPFAM" id="SSF51735">
    <property type="entry name" value="NAD(P)-binding Rossmann-fold domains"/>
    <property type="match status" value="1"/>
</dbReference>
<dbReference type="PANTHER" id="PTHR48106">
    <property type="entry name" value="QUINONE OXIDOREDUCTASE PIG3-RELATED"/>
    <property type="match status" value="1"/>
</dbReference>
<feature type="domain" description="Enoyl reductase (ER)" evidence="3">
    <location>
        <begin position="10"/>
        <end position="322"/>
    </location>
</feature>